<sequence length="115" mass="13244">MSGAFRFHEEFRTAVSFIADGLVDVSPLLTAVVSAYDVRQAFDLAADKCRRMRFNCNLDRLTVAAIWERRFDRPIGPVRPCRQNRLHFRIEPGHRPGACQGPRQGGCRRHHQRAR</sequence>
<feature type="region of interest" description="Disordered" evidence="1">
    <location>
        <begin position="92"/>
        <end position="115"/>
    </location>
</feature>
<dbReference type="AlphaFoldDB" id="M5EVQ7"/>
<name>M5EVQ7_9HYPH</name>
<feature type="compositionally biased region" description="Basic residues" evidence="1">
    <location>
        <begin position="106"/>
        <end position="115"/>
    </location>
</feature>
<keyword evidence="3" id="KW-1185">Reference proteome</keyword>
<evidence type="ECO:0000313" key="2">
    <source>
        <dbReference type="EMBL" id="CCV08302.1"/>
    </source>
</evidence>
<dbReference type="STRING" id="1297569.MESS2_730198"/>
<dbReference type="Proteomes" id="UP000012062">
    <property type="component" value="Unassembled WGS sequence"/>
</dbReference>
<evidence type="ECO:0000313" key="3">
    <source>
        <dbReference type="Proteomes" id="UP000012062"/>
    </source>
</evidence>
<comment type="caution">
    <text evidence="2">The sequence shown here is derived from an EMBL/GenBank/DDBJ whole genome shotgun (WGS) entry which is preliminary data.</text>
</comment>
<accession>M5EVQ7</accession>
<dbReference type="Gene3D" id="3.90.180.10">
    <property type="entry name" value="Medium-chain alcohol dehydrogenases, catalytic domain"/>
    <property type="match status" value="1"/>
</dbReference>
<proteinExistence type="predicted"/>
<gene>
    <name evidence="2" type="ORF">MESS2_730198</name>
</gene>
<organism evidence="2 3">
    <name type="scientific">Mesorhizobium metallidurans STM 2683</name>
    <dbReference type="NCBI Taxonomy" id="1297569"/>
    <lineage>
        <taxon>Bacteria</taxon>
        <taxon>Pseudomonadati</taxon>
        <taxon>Pseudomonadota</taxon>
        <taxon>Alphaproteobacteria</taxon>
        <taxon>Hyphomicrobiales</taxon>
        <taxon>Phyllobacteriaceae</taxon>
        <taxon>Mesorhizobium</taxon>
    </lineage>
</organism>
<evidence type="ECO:0000256" key="1">
    <source>
        <dbReference type="SAM" id="MobiDB-lite"/>
    </source>
</evidence>
<dbReference type="EMBL" id="CAUM01000143">
    <property type="protein sequence ID" value="CCV08302.1"/>
    <property type="molecule type" value="Genomic_DNA"/>
</dbReference>
<reference evidence="2 3" key="1">
    <citation type="submission" date="2013-02" db="EMBL/GenBank/DDBJ databases">
        <authorList>
            <person name="Genoscope - CEA"/>
        </authorList>
    </citation>
    <scope>NUCLEOTIDE SEQUENCE [LARGE SCALE GENOMIC DNA]</scope>
    <source>
        <strain evidence="2 3">STM 2683</strain>
    </source>
</reference>
<protein>
    <submittedName>
        <fullName evidence="2">Uncharacterized protein</fullName>
    </submittedName>
</protein>